<dbReference type="Pfam" id="PF00903">
    <property type="entry name" value="Glyoxalase"/>
    <property type="match status" value="1"/>
</dbReference>
<dbReference type="Proteomes" id="UP001315967">
    <property type="component" value="Chromosome"/>
</dbReference>
<feature type="domain" description="Glyoxalase/fosfomycin resistance/dioxygenase" evidence="1">
    <location>
        <begin position="6"/>
        <end position="47"/>
    </location>
</feature>
<accession>A0ABY5P7Y8</accession>
<reference evidence="2 3" key="1">
    <citation type="submission" date="2022-08" db="EMBL/GenBank/DDBJ databases">
        <title>Aerococcaceae sp. nov isolated from spoiled eye mask.</title>
        <authorList>
            <person name="Zhou G."/>
            <person name="Xie X.-B."/>
            <person name="Shi Q.-S."/>
            <person name="Wang Y.-S."/>
            <person name="Wen X."/>
            <person name="Peng H."/>
            <person name="Yang X.-J."/>
            <person name="Tao H.-B."/>
            <person name="Huang X.-M."/>
        </authorList>
    </citation>
    <scope>NUCLEOTIDE SEQUENCE [LARGE SCALE GENOMIC DNA]</scope>
    <source>
        <strain evidence="3">DM20194951</strain>
    </source>
</reference>
<dbReference type="InterPro" id="IPR004360">
    <property type="entry name" value="Glyas_Fos-R_dOase_dom"/>
</dbReference>
<evidence type="ECO:0000313" key="3">
    <source>
        <dbReference type="Proteomes" id="UP001315967"/>
    </source>
</evidence>
<dbReference type="RefSeq" id="WP_313794353.1">
    <property type="nucleotide sequence ID" value="NZ_CP102453.1"/>
</dbReference>
<proteinExistence type="predicted"/>
<organism evidence="2 3">
    <name type="scientific">Fundicoccus culcitae</name>
    <dbReference type="NCBI Taxonomy" id="2969821"/>
    <lineage>
        <taxon>Bacteria</taxon>
        <taxon>Bacillati</taxon>
        <taxon>Bacillota</taxon>
        <taxon>Bacilli</taxon>
        <taxon>Lactobacillales</taxon>
        <taxon>Aerococcaceae</taxon>
        <taxon>Fundicoccus</taxon>
    </lineage>
</organism>
<dbReference type="CDD" id="cd06587">
    <property type="entry name" value="VOC"/>
    <property type="match status" value="1"/>
</dbReference>
<name>A0ABY5P7Y8_9LACT</name>
<gene>
    <name evidence="2" type="ORF">NRE15_04180</name>
</gene>
<dbReference type="EMBL" id="CP102453">
    <property type="protein sequence ID" value="UUX34853.1"/>
    <property type="molecule type" value="Genomic_DNA"/>
</dbReference>
<evidence type="ECO:0000313" key="2">
    <source>
        <dbReference type="EMBL" id="UUX34853.1"/>
    </source>
</evidence>
<sequence length="88" mass="10151">MKLGFTYMYTNDLAKAKHFYGALLGLQLIWDIEDSLAFQIEDHQLSIQLDTTLETLSPEFCLQPGWEGYWSFPVLDPMMQTIEITATD</sequence>
<keyword evidence="3" id="KW-1185">Reference proteome</keyword>
<dbReference type="Gene3D" id="3.10.180.10">
    <property type="entry name" value="2,3-Dihydroxybiphenyl 1,2-Dioxygenase, domain 1"/>
    <property type="match status" value="1"/>
</dbReference>
<dbReference type="InterPro" id="IPR029068">
    <property type="entry name" value="Glyas_Bleomycin-R_OHBP_Dase"/>
</dbReference>
<dbReference type="SUPFAM" id="SSF54593">
    <property type="entry name" value="Glyoxalase/Bleomycin resistance protein/Dihydroxybiphenyl dioxygenase"/>
    <property type="match status" value="1"/>
</dbReference>
<protein>
    <submittedName>
        <fullName evidence="2">VOC family protein</fullName>
    </submittedName>
</protein>
<evidence type="ECO:0000259" key="1">
    <source>
        <dbReference type="Pfam" id="PF00903"/>
    </source>
</evidence>